<dbReference type="Gene3D" id="3.30.420.10">
    <property type="entry name" value="Ribonuclease H-like superfamily/Ribonuclease H"/>
    <property type="match status" value="1"/>
</dbReference>
<dbReference type="InterPro" id="IPR038717">
    <property type="entry name" value="Tc1-like_DDE_dom"/>
</dbReference>
<protein>
    <recommendedName>
        <fullName evidence="1">Tc1-like transposase DDE domain-containing protein</fullName>
    </recommendedName>
</protein>
<gene>
    <name evidence="2" type="ORF">AVEN_80570_1</name>
</gene>
<proteinExistence type="predicted"/>
<accession>A0A4Y2CNH7</accession>
<comment type="caution">
    <text evidence="2">The sequence shown here is derived from an EMBL/GenBank/DDBJ whole genome shotgun (WGS) entry which is preliminary data.</text>
</comment>
<dbReference type="InterPro" id="IPR036397">
    <property type="entry name" value="RNaseH_sf"/>
</dbReference>
<dbReference type="PANTHER" id="PTHR47326:SF1">
    <property type="entry name" value="HTH PSQ-TYPE DOMAIN-CONTAINING PROTEIN"/>
    <property type="match status" value="1"/>
</dbReference>
<sequence>MLWSSDEAHFHLDGYVNRQNWRIWGTENPHFAIEKSLYPRRVTVWCAVSSRGIVGAIFFEQTVNSARYVEAFRNQFIPAIQSEPDFESMWFIQDGATPHRTNEVFDLLEEHFNERIVALGHPKSKNMGNDWPPYSPDLNHCDSFLWGYIKDNVYAGNPQSIEDLKTAIQTVIESIETSTLQRVMKNSALRLRYITAIDGRQIGHVIN</sequence>
<dbReference type="Pfam" id="PF13358">
    <property type="entry name" value="DDE_3"/>
    <property type="match status" value="1"/>
</dbReference>
<feature type="domain" description="Tc1-like transposase DDE" evidence="1">
    <location>
        <begin position="2"/>
        <end position="165"/>
    </location>
</feature>
<dbReference type="OrthoDB" id="9986793at2759"/>
<reference evidence="2 3" key="1">
    <citation type="journal article" date="2019" name="Sci. Rep.">
        <title>Orb-weaving spider Araneus ventricosus genome elucidates the spidroin gene catalogue.</title>
        <authorList>
            <person name="Kono N."/>
            <person name="Nakamura H."/>
            <person name="Ohtoshi R."/>
            <person name="Moran D.A.P."/>
            <person name="Shinohara A."/>
            <person name="Yoshida Y."/>
            <person name="Fujiwara M."/>
            <person name="Mori M."/>
            <person name="Tomita M."/>
            <person name="Arakawa K."/>
        </authorList>
    </citation>
    <scope>NUCLEOTIDE SEQUENCE [LARGE SCALE GENOMIC DNA]</scope>
</reference>
<evidence type="ECO:0000259" key="1">
    <source>
        <dbReference type="Pfam" id="PF13358"/>
    </source>
</evidence>
<evidence type="ECO:0000313" key="2">
    <source>
        <dbReference type="EMBL" id="GBM05980.1"/>
    </source>
</evidence>
<evidence type="ECO:0000313" key="3">
    <source>
        <dbReference type="Proteomes" id="UP000499080"/>
    </source>
</evidence>
<dbReference type="EMBL" id="BGPR01000221">
    <property type="protein sequence ID" value="GBM05980.1"/>
    <property type="molecule type" value="Genomic_DNA"/>
</dbReference>
<organism evidence="2 3">
    <name type="scientific">Araneus ventricosus</name>
    <name type="common">Orbweaver spider</name>
    <name type="synonym">Epeira ventricosa</name>
    <dbReference type="NCBI Taxonomy" id="182803"/>
    <lineage>
        <taxon>Eukaryota</taxon>
        <taxon>Metazoa</taxon>
        <taxon>Ecdysozoa</taxon>
        <taxon>Arthropoda</taxon>
        <taxon>Chelicerata</taxon>
        <taxon>Arachnida</taxon>
        <taxon>Araneae</taxon>
        <taxon>Araneomorphae</taxon>
        <taxon>Entelegynae</taxon>
        <taxon>Araneoidea</taxon>
        <taxon>Araneidae</taxon>
        <taxon>Araneus</taxon>
    </lineage>
</organism>
<name>A0A4Y2CNH7_ARAVE</name>
<dbReference type="AlphaFoldDB" id="A0A4Y2CNH7"/>
<dbReference type="PANTHER" id="PTHR47326">
    <property type="entry name" value="TRANSPOSABLE ELEMENT TC3 TRANSPOSASE-LIKE PROTEIN"/>
    <property type="match status" value="1"/>
</dbReference>
<dbReference type="Proteomes" id="UP000499080">
    <property type="component" value="Unassembled WGS sequence"/>
</dbReference>
<keyword evidence="3" id="KW-1185">Reference proteome</keyword>
<dbReference type="GO" id="GO:0003676">
    <property type="term" value="F:nucleic acid binding"/>
    <property type="evidence" value="ECO:0007669"/>
    <property type="project" value="InterPro"/>
</dbReference>